<evidence type="ECO:0000313" key="2">
    <source>
        <dbReference type="EMBL" id="MBM7714814.1"/>
    </source>
</evidence>
<keyword evidence="1" id="KW-1133">Transmembrane helix</keyword>
<keyword evidence="1" id="KW-0812">Transmembrane</keyword>
<protein>
    <submittedName>
        <fullName evidence="2">UPF0716 protein FxsA</fullName>
    </submittedName>
</protein>
<feature type="transmembrane region" description="Helical" evidence="1">
    <location>
        <begin position="6"/>
        <end position="22"/>
    </location>
</feature>
<reference evidence="2 3" key="1">
    <citation type="submission" date="2021-01" db="EMBL/GenBank/DDBJ databases">
        <title>Genomic Encyclopedia of Type Strains, Phase IV (KMG-IV): sequencing the most valuable type-strain genomes for metagenomic binning, comparative biology and taxonomic classification.</title>
        <authorList>
            <person name="Goeker M."/>
        </authorList>
    </citation>
    <scope>NUCLEOTIDE SEQUENCE [LARGE SCALE GENOMIC DNA]</scope>
    <source>
        <strain evidence="2 3">DSM 105453</strain>
    </source>
</reference>
<dbReference type="PANTHER" id="PTHR35335:SF1">
    <property type="entry name" value="UPF0716 PROTEIN FXSA"/>
    <property type="match status" value="1"/>
</dbReference>
<evidence type="ECO:0000313" key="3">
    <source>
        <dbReference type="Proteomes" id="UP000823485"/>
    </source>
</evidence>
<comment type="caution">
    <text evidence="2">The sequence shown here is derived from an EMBL/GenBank/DDBJ whole genome shotgun (WGS) entry which is preliminary data.</text>
</comment>
<dbReference type="Pfam" id="PF04186">
    <property type="entry name" value="FxsA"/>
    <property type="match status" value="1"/>
</dbReference>
<feature type="transmembrane region" description="Helical" evidence="1">
    <location>
        <begin position="29"/>
        <end position="46"/>
    </location>
</feature>
<dbReference type="NCBIfam" id="NF008528">
    <property type="entry name" value="PRK11463.1-2"/>
    <property type="match status" value="1"/>
</dbReference>
<evidence type="ECO:0000256" key="1">
    <source>
        <dbReference type="SAM" id="Phobius"/>
    </source>
</evidence>
<dbReference type="Proteomes" id="UP000823485">
    <property type="component" value="Unassembled WGS sequence"/>
</dbReference>
<keyword evidence="3" id="KW-1185">Reference proteome</keyword>
<organism evidence="2 3">
    <name type="scientific">Siminovitchia thermophila</name>
    <dbReference type="NCBI Taxonomy" id="1245522"/>
    <lineage>
        <taxon>Bacteria</taxon>
        <taxon>Bacillati</taxon>
        <taxon>Bacillota</taxon>
        <taxon>Bacilli</taxon>
        <taxon>Bacillales</taxon>
        <taxon>Bacillaceae</taxon>
        <taxon>Siminovitchia</taxon>
    </lineage>
</organism>
<dbReference type="InterPro" id="IPR007313">
    <property type="entry name" value="FxsA"/>
</dbReference>
<proteinExistence type="predicted"/>
<feature type="transmembrane region" description="Helical" evidence="1">
    <location>
        <begin position="71"/>
        <end position="100"/>
    </location>
</feature>
<name>A0ABS2R6P9_9BACI</name>
<accession>A0ABS2R6P9</accession>
<dbReference type="RefSeq" id="WP_077110091.1">
    <property type="nucleotide sequence ID" value="NZ_JAFBFH010000009.1"/>
</dbReference>
<sequence>MKYVMLVFIIVPALEIGLFILTGQAIGSFATVALIIATGILGAALAKREGLGVLRNIQEQMRFGQPPGVALLEGFCVLVGGLLLLTPGFITDAIGLIMLLPPTRKLMKPMLLKLFKLWISKRQIYIYR</sequence>
<dbReference type="EMBL" id="JAFBFH010000009">
    <property type="protein sequence ID" value="MBM7714814.1"/>
    <property type="molecule type" value="Genomic_DNA"/>
</dbReference>
<gene>
    <name evidence="2" type="ORF">JOC94_001786</name>
</gene>
<keyword evidence="1" id="KW-0472">Membrane</keyword>
<dbReference type="PANTHER" id="PTHR35335">
    <property type="entry name" value="UPF0716 PROTEIN FXSA"/>
    <property type="match status" value="1"/>
</dbReference>